<keyword evidence="1" id="KW-1133">Transmembrane helix</keyword>
<evidence type="ECO:0000313" key="2">
    <source>
        <dbReference type="EMBL" id="RDC65144.1"/>
    </source>
</evidence>
<dbReference type="AlphaFoldDB" id="A0A369QK81"/>
<keyword evidence="3" id="KW-1185">Reference proteome</keyword>
<evidence type="ECO:0000313" key="3">
    <source>
        <dbReference type="Proteomes" id="UP000253919"/>
    </source>
</evidence>
<name>A0A369QK81_9BACT</name>
<dbReference type="Proteomes" id="UP000253919">
    <property type="component" value="Unassembled WGS sequence"/>
</dbReference>
<feature type="transmembrane region" description="Helical" evidence="1">
    <location>
        <begin position="94"/>
        <end position="115"/>
    </location>
</feature>
<feature type="transmembrane region" description="Helical" evidence="1">
    <location>
        <begin position="14"/>
        <end position="33"/>
    </location>
</feature>
<feature type="transmembrane region" description="Helical" evidence="1">
    <location>
        <begin position="39"/>
        <end position="58"/>
    </location>
</feature>
<organism evidence="2 3">
    <name type="scientific">Adhaeribacter pallidiroseus</name>
    <dbReference type="NCBI Taxonomy" id="2072847"/>
    <lineage>
        <taxon>Bacteria</taxon>
        <taxon>Pseudomonadati</taxon>
        <taxon>Bacteroidota</taxon>
        <taxon>Cytophagia</taxon>
        <taxon>Cytophagales</taxon>
        <taxon>Hymenobacteraceae</taxon>
        <taxon>Adhaeribacter</taxon>
    </lineage>
</organism>
<protein>
    <submittedName>
        <fullName evidence="2">Uncharacterized protein</fullName>
    </submittedName>
</protein>
<dbReference type="RefSeq" id="WP_115374204.1">
    <property type="nucleotide sequence ID" value="NZ_QASA01000001.1"/>
</dbReference>
<keyword evidence="1" id="KW-0472">Membrane</keyword>
<proteinExistence type="predicted"/>
<gene>
    <name evidence="2" type="ORF">AHMF7616_03774</name>
</gene>
<dbReference type="EMBL" id="QASA01000001">
    <property type="protein sequence ID" value="RDC65144.1"/>
    <property type="molecule type" value="Genomic_DNA"/>
</dbReference>
<keyword evidence="1" id="KW-0812">Transmembrane</keyword>
<accession>A0A369QK81</accession>
<feature type="transmembrane region" description="Helical" evidence="1">
    <location>
        <begin position="70"/>
        <end position="88"/>
    </location>
</feature>
<reference evidence="2 3" key="1">
    <citation type="submission" date="2018-04" db="EMBL/GenBank/DDBJ databases">
        <title>Adhaeribacter sp. HMF7616 genome sequencing and assembly.</title>
        <authorList>
            <person name="Kang H."/>
            <person name="Kang J."/>
            <person name="Cha I."/>
            <person name="Kim H."/>
            <person name="Joh K."/>
        </authorList>
    </citation>
    <scope>NUCLEOTIDE SEQUENCE [LARGE SCALE GENOMIC DNA]</scope>
    <source>
        <strain evidence="2 3">HMF7616</strain>
    </source>
</reference>
<sequence>MASTLPTRLLLQNLTHYLAGLVLLLKGITKLAYYPEHRFYVLAFLLAGCIIVCGTFFHHTLEKRFRYITALFHLIEAGALFLLGYLYAHEGKQYLPYPIYAAAVMFFIAAMLGIIRHRSSLPHV</sequence>
<comment type="caution">
    <text evidence="2">The sequence shown here is derived from an EMBL/GenBank/DDBJ whole genome shotgun (WGS) entry which is preliminary data.</text>
</comment>
<evidence type="ECO:0000256" key="1">
    <source>
        <dbReference type="SAM" id="Phobius"/>
    </source>
</evidence>